<evidence type="ECO:0000313" key="1">
    <source>
        <dbReference type="EMBL" id="KAG0451552.1"/>
    </source>
</evidence>
<accession>A0A835U7R6</accession>
<keyword evidence="2" id="KW-1185">Reference proteome</keyword>
<dbReference type="AlphaFoldDB" id="A0A835U7R6"/>
<sequence>MRVLLHYERVAALVAYGVQRLPFAHYIYLITGPPPEMLCRSRKAASASATAGATLSRRALTRTRTTTHIATYHDAVSTAEVAAEERWCRRGVAMVGDLFCLKTTTLE</sequence>
<name>A0A835U7R6_VANPL</name>
<protein>
    <submittedName>
        <fullName evidence="1">Uncharacterized protein</fullName>
    </submittedName>
</protein>
<comment type="caution">
    <text evidence="1">The sequence shown here is derived from an EMBL/GenBank/DDBJ whole genome shotgun (WGS) entry which is preliminary data.</text>
</comment>
<organism evidence="1 2">
    <name type="scientific">Vanilla planifolia</name>
    <name type="common">Vanilla</name>
    <dbReference type="NCBI Taxonomy" id="51239"/>
    <lineage>
        <taxon>Eukaryota</taxon>
        <taxon>Viridiplantae</taxon>
        <taxon>Streptophyta</taxon>
        <taxon>Embryophyta</taxon>
        <taxon>Tracheophyta</taxon>
        <taxon>Spermatophyta</taxon>
        <taxon>Magnoliopsida</taxon>
        <taxon>Liliopsida</taxon>
        <taxon>Asparagales</taxon>
        <taxon>Orchidaceae</taxon>
        <taxon>Vanilloideae</taxon>
        <taxon>Vanilleae</taxon>
        <taxon>Vanilla</taxon>
    </lineage>
</organism>
<gene>
    <name evidence="1" type="ORF">HPP92_026379</name>
</gene>
<dbReference type="Proteomes" id="UP000636800">
    <property type="component" value="Unassembled WGS sequence"/>
</dbReference>
<proteinExistence type="predicted"/>
<dbReference type="EMBL" id="JADCNL010000052">
    <property type="protein sequence ID" value="KAG0451552.1"/>
    <property type="molecule type" value="Genomic_DNA"/>
</dbReference>
<evidence type="ECO:0000313" key="2">
    <source>
        <dbReference type="Proteomes" id="UP000636800"/>
    </source>
</evidence>
<reference evidence="1 2" key="1">
    <citation type="journal article" date="2020" name="Nat. Food">
        <title>A phased Vanilla planifolia genome enables genetic improvement of flavour and production.</title>
        <authorList>
            <person name="Hasing T."/>
            <person name="Tang H."/>
            <person name="Brym M."/>
            <person name="Khazi F."/>
            <person name="Huang T."/>
            <person name="Chambers A.H."/>
        </authorList>
    </citation>
    <scope>NUCLEOTIDE SEQUENCE [LARGE SCALE GENOMIC DNA]</scope>
    <source>
        <tissue evidence="1">Leaf</tissue>
    </source>
</reference>
<dbReference type="OrthoDB" id="2196187at2759"/>